<keyword evidence="10" id="KW-1185">Reference proteome</keyword>
<evidence type="ECO:0000259" key="8">
    <source>
        <dbReference type="PROSITE" id="PS50928"/>
    </source>
</evidence>
<evidence type="ECO:0000256" key="2">
    <source>
        <dbReference type="ARBA" id="ARBA00022448"/>
    </source>
</evidence>
<evidence type="ECO:0000256" key="5">
    <source>
        <dbReference type="ARBA" id="ARBA00022989"/>
    </source>
</evidence>
<dbReference type="PANTHER" id="PTHR43386:SF6">
    <property type="entry name" value="ABC TRANSPORTER PERMEASE PROTEIN"/>
    <property type="match status" value="1"/>
</dbReference>
<dbReference type="Pfam" id="PF00528">
    <property type="entry name" value="BPD_transp_1"/>
    <property type="match status" value="1"/>
</dbReference>
<comment type="similarity">
    <text evidence="7">Belongs to the binding-protein-dependent transport system permease family.</text>
</comment>
<gene>
    <name evidence="9" type="ORF">CLV71_112131</name>
</gene>
<dbReference type="InterPro" id="IPR035906">
    <property type="entry name" value="MetI-like_sf"/>
</dbReference>
<dbReference type="SUPFAM" id="SSF161098">
    <property type="entry name" value="MetI-like"/>
    <property type="match status" value="1"/>
</dbReference>
<dbReference type="InterPro" id="IPR050366">
    <property type="entry name" value="BP-dependent_transpt_permease"/>
</dbReference>
<evidence type="ECO:0000256" key="7">
    <source>
        <dbReference type="RuleBase" id="RU363032"/>
    </source>
</evidence>
<feature type="transmembrane region" description="Helical" evidence="7">
    <location>
        <begin position="236"/>
        <end position="261"/>
    </location>
</feature>
<dbReference type="InterPro" id="IPR025966">
    <property type="entry name" value="OppC_N"/>
</dbReference>
<dbReference type="PROSITE" id="PS50928">
    <property type="entry name" value="ABC_TM1"/>
    <property type="match status" value="1"/>
</dbReference>
<sequence>MTEPSTAMAGMDSSAFVTSAEHQSGGPGKPRSLWSDAWRDLRRRPLFIIASAVIVLLVVIALFPGLFSSVDPNHRDLDFSRQPPSGDAWFGYDLQGQDVYARVIYGTRWTLLVGVSASVLTVLVGAFLGILGGYFGGWVDGLVSRIGEIFFGLPFVLGAIVILNLVRNARIDGALPIVLAVVVSIAVLSWPVAMRIMRSAAIAAKQQDYVKAARALGARPGRIIFRHLLPNCLAPVLVYGTIALGAFIGVEATLSFLGIGLRDPAVSWGVMISDARNYVRVAPHMLLFPAGFLTVTVLAFVMLGDAVREALDPKLR</sequence>
<evidence type="ECO:0000313" key="10">
    <source>
        <dbReference type="Proteomes" id="UP000294927"/>
    </source>
</evidence>
<dbReference type="EMBL" id="SOCP01000012">
    <property type="protein sequence ID" value="TDV45464.1"/>
    <property type="molecule type" value="Genomic_DNA"/>
</dbReference>
<dbReference type="GO" id="GO:0055085">
    <property type="term" value="P:transmembrane transport"/>
    <property type="evidence" value="ECO:0007669"/>
    <property type="project" value="InterPro"/>
</dbReference>
<keyword evidence="4 7" id="KW-0812">Transmembrane</keyword>
<keyword evidence="2 7" id="KW-0813">Transport</keyword>
<organism evidence="9 10">
    <name type="scientific">Actinophytocola oryzae</name>
    <dbReference type="NCBI Taxonomy" id="502181"/>
    <lineage>
        <taxon>Bacteria</taxon>
        <taxon>Bacillati</taxon>
        <taxon>Actinomycetota</taxon>
        <taxon>Actinomycetes</taxon>
        <taxon>Pseudonocardiales</taxon>
        <taxon>Pseudonocardiaceae</taxon>
    </lineage>
</organism>
<feature type="transmembrane region" description="Helical" evidence="7">
    <location>
        <begin position="173"/>
        <end position="193"/>
    </location>
</feature>
<name>A0A4R7V977_9PSEU</name>
<accession>A0A4R7V977</accession>
<dbReference type="AlphaFoldDB" id="A0A4R7V977"/>
<proteinExistence type="inferred from homology"/>
<evidence type="ECO:0000256" key="4">
    <source>
        <dbReference type="ARBA" id="ARBA00022692"/>
    </source>
</evidence>
<reference evidence="9 10" key="1">
    <citation type="submission" date="2019-03" db="EMBL/GenBank/DDBJ databases">
        <title>Genomic Encyclopedia of Archaeal and Bacterial Type Strains, Phase II (KMG-II): from individual species to whole genera.</title>
        <authorList>
            <person name="Goeker M."/>
        </authorList>
    </citation>
    <scope>NUCLEOTIDE SEQUENCE [LARGE SCALE GENOMIC DNA]</scope>
    <source>
        <strain evidence="9 10">DSM 45499</strain>
    </source>
</reference>
<dbReference type="CDD" id="cd06261">
    <property type="entry name" value="TM_PBP2"/>
    <property type="match status" value="1"/>
</dbReference>
<feature type="transmembrane region" description="Helical" evidence="7">
    <location>
        <begin position="46"/>
        <end position="67"/>
    </location>
</feature>
<keyword evidence="5 7" id="KW-1133">Transmembrane helix</keyword>
<dbReference type="GO" id="GO:0005886">
    <property type="term" value="C:plasma membrane"/>
    <property type="evidence" value="ECO:0007669"/>
    <property type="project" value="UniProtKB-SubCell"/>
</dbReference>
<dbReference type="Proteomes" id="UP000294927">
    <property type="component" value="Unassembled WGS sequence"/>
</dbReference>
<dbReference type="PANTHER" id="PTHR43386">
    <property type="entry name" value="OLIGOPEPTIDE TRANSPORT SYSTEM PERMEASE PROTEIN APPC"/>
    <property type="match status" value="1"/>
</dbReference>
<evidence type="ECO:0000313" key="9">
    <source>
        <dbReference type="EMBL" id="TDV45464.1"/>
    </source>
</evidence>
<evidence type="ECO:0000256" key="6">
    <source>
        <dbReference type="ARBA" id="ARBA00023136"/>
    </source>
</evidence>
<feature type="transmembrane region" description="Helical" evidence="7">
    <location>
        <begin position="149"/>
        <end position="167"/>
    </location>
</feature>
<dbReference type="RefSeq" id="WP_133906184.1">
    <property type="nucleotide sequence ID" value="NZ_SOCP01000012.1"/>
</dbReference>
<feature type="transmembrane region" description="Helical" evidence="7">
    <location>
        <begin position="109"/>
        <end position="137"/>
    </location>
</feature>
<feature type="domain" description="ABC transmembrane type-1" evidence="8">
    <location>
        <begin position="107"/>
        <end position="304"/>
    </location>
</feature>
<keyword evidence="3" id="KW-1003">Cell membrane</keyword>
<dbReference type="Pfam" id="PF12911">
    <property type="entry name" value="OppC_N"/>
    <property type="match status" value="1"/>
</dbReference>
<dbReference type="InterPro" id="IPR000515">
    <property type="entry name" value="MetI-like"/>
</dbReference>
<evidence type="ECO:0000256" key="1">
    <source>
        <dbReference type="ARBA" id="ARBA00004651"/>
    </source>
</evidence>
<dbReference type="OrthoDB" id="9812701at2"/>
<comment type="subcellular location">
    <subcellularLocation>
        <location evidence="1 7">Cell membrane</location>
        <topology evidence="1 7">Multi-pass membrane protein</topology>
    </subcellularLocation>
</comment>
<comment type="caution">
    <text evidence="9">The sequence shown here is derived from an EMBL/GenBank/DDBJ whole genome shotgun (WGS) entry which is preliminary data.</text>
</comment>
<evidence type="ECO:0000256" key="3">
    <source>
        <dbReference type="ARBA" id="ARBA00022475"/>
    </source>
</evidence>
<protein>
    <submittedName>
        <fullName evidence="9">Oligopeptide transport system permease protein</fullName>
    </submittedName>
</protein>
<feature type="transmembrane region" description="Helical" evidence="7">
    <location>
        <begin position="281"/>
        <end position="307"/>
    </location>
</feature>
<dbReference type="Gene3D" id="1.10.3720.10">
    <property type="entry name" value="MetI-like"/>
    <property type="match status" value="1"/>
</dbReference>
<keyword evidence="6 7" id="KW-0472">Membrane</keyword>